<feature type="transmembrane region" description="Helical" evidence="1">
    <location>
        <begin position="36"/>
        <end position="53"/>
    </location>
</feature>
<keyword evidence="2" id="KW-0645">Protease</keyword>
<protein>
    <submittedName>
        <fullName evidence="2">PrsW family intramembrane metalloprotease</fullName>
    </submittedName>
</protein>
<evidence type="ECO:0000313" key="3">
    <source>
        <dbReference type="Proteomes" id="UP001523262"/>
    </source>
</evidence>
<keyword evidence="3" id="KW-1185">Reference proteome</keyword>
<name>A0ABT0WAC2_9BACI</name>
<feature type="transmembrane region" description="Helical" evidence="1">
    <location>
        <begin position="65"/>
        <end position="80"/>
    </location>
</feature>
<feature type="transmembrane region" description="Helical" evidence="1">
    <location>
        <begin position="86"/>
        <end position="107"/>
    </location>
</feature>
<proteinExistence type="predicted"/>
<keyword evidence="2" id="KW-0378">Hydrolase</keyword>
<evidence type="ECO:0000256" key="1">
    <source>
        <dbReference type="SAM" id="Phobius"/>
    </source>
</evidence>
<evidence type="ECO:0000313" key="2">
    <source>
        <dbReference type="EMBL" id="MCM2532969.1"/>
    </source>
</evidence>
<dbReference type="Pfam" id="PF13367">
    <property type="entry name" value="PrsW-protease"/>
    <property type="match status" value="1"/>
</dbReference>
<keyword evidence="2" id="KW-0482">Metalloprotease</keyword>
<dbReference type="GO" id="GO:0008237">
    <property type="term" value="F:metallopeptidase activity"/>
    <property type="evidence" value="ECO:0007669"/>
    <property type="project" value="UniProtKB-KW"/>
</dbReference>
<dbReference type="EMBL" id="JAMQCR010000001">
    <property type="protein sequence ID" value="MCM2532969.1"/>
    <property type="molecule type" value="Genomic_DNA"/>
</dbReference>
<dbReference type="InterPro" id="IPR026898">
    <property type="entry name" value="PrsW"/>
</dbReference>
<gene>
    <name evidence="2" type="ORF">NDK43_11945</name>
</gene>
<reference evidence="2 3" key="1">
    <citation type="submission" date="2022-06" db="EMBL/GenBank/DDBJ databases">
        <authorList>
            <person name="Jeon C.O."/>
        </authorList>
    </citation>
    <scope>NUCLEOTIDE SEQUENCE [LARGE SCALE GENOMIC DNA]</scope>
    <source>
        <strain evidence="2 3">KCTC 13943</strain>
    </source>
</reference>
<accession>A0ABT0WAC2</accession>
<organism evidence="2 3">
    <name type="scientific">Neobacillus pocheonensis</name>
    <dbReference type="NCBI Taxonomy" id="363869"/>
    <lineage>
        <taxon>Bacteria</taxon>
        <taxon>Bacillati</taxon>
        <taxon>Bacillota</taxon>
        <taxon>Bacilli</taxon>
        <taxon>Bacillales</taxon>
        <taxon>Bacillaceae</taxon>
        <taxon>Neobacillus</taxon>
    </lineage>
</organism>
<feature type="transmembrane region" description="Helical" evidence="1">
    <location>
        <begin position="12"/>
        <end position="30"/>
    </location>
</feature>
<sequence>MAFETAGYALRGLLSGSFHMLYYTILWRSIFAPGGHVAWAALTGAAICMVQGDSKFQLSMLTKRNFVRIFVIVVFIHALWDSPLSGIFPFGQVILMVASWILVFRMIRFGQRNRGKEVGVDLLSLRANAIVEKKSASAPFSGEWTGAHRI</sequence>
<keyword evidence="1" id="KW-0812">Transmembrane</keyword>
<comment type="caution">
    <text evidence="2">The sequence shown here is derived from an EMBL/GenBank/DDBJ whole genome shotgun (WGS) entry which is preliminary data.</text>
</comment>
<keyword evidence="1" id="KW-1133">Transmembrane helix</keyword>
<dbReference type="Proteomes" id="UP001523262">
    <property type="component" value="Unassembled WGS sequence"/>
</dbReference>
<keyword evidence="1" id="KW-0472">Membrane</keyword>